<accession>A0A167DW40</accession>
<gene>
    <name evidence="4" type="primary">FAR11</name>
    <name evidence="4" type="ORF">AWJ20_1649</name>
</gene>
<dbReference type="EMBL" id="CP014501">
    <property type="protein sequence ID" value="ANB13362.1"/>
    <property type="molecule type" value="Genomic_DNA"/>
</dbReference>
<feature type="domain" description="Far11/STRP C-terminal" evidence="3">
    <location>
        <begin position="295"/>
        <end position="687"/>
    </location>
</feature>
<dbReference type="OrthoDB" id="18234at2759"/>
<proteinExistence type="predicted"/>
<dbReference type="Pfam" id="PF11882">
    <property type="entry name" value="DUF3402"/>
    <property type="match status" value="2"/>
</dbReference>
<keyword evidence="5" id="KW-1185">Reference proteome</keyword>
<evidence type="ECO:0000313" key="4">
    <source>
        <dbReference type="EMBL" id="ANB13362.1"/>
    </source>
</evidence>
<dbReference type="KEGG" id="slb:AWJ20_1649"/>
<dbReference type="InterPro" id="IPR012486">
    <property type="entry name" value="Far11/STRP_N"/>
</dbReference>
<dbReference type="PANTHER" id="PTHR13239:SF4">
    <property type="entry name" value="AT25231P"/>
    <property type="match status" value="1"/>
</dbReference>
<reference evidence="4 5" key="1">
    <citation type="submission" date="2016-02" db="EMBL/GenBank/DDBJ databases">
        <title>Complete genome sequence and transcriptome regulation of the pentose utilising yeast Sugiyamaella lignohabitans.</title>
        <authorList>
            <person name="Bellasio M."/>
            <person name="Peymann A."/>
            <person name="Valli M."/>
            <person name="Sipitzky M."/>
            <person name="Graf A."/>
            <person name="Sauer M."/>
            <person name="Marx H."/>
            <person name="Mattanovich D."/>
        </authorList>
    </citation>
    <scope>NUCLEOTIDE SEQUENCE [LARGE SCALE GENOMIC DNA]</scope>
    <source>
        <strain evidence="4 5">CBS 10342</strain>
    </source>
</reference>
<dbReference type="InterPro" id="IPR040185">
    <property type="entry name" value="Far11/STRP"/>
</dbReference>
<dbReference type="InterPro" id="IPR021819">
    <property type="entry name" value="Far11/STRP_C"/>
</dbReference>
<dbReference type="AlphaFoldDB" id="A0A167DW40"/>
<evidence type="ECO:0000256" key="1">
    <source>
        <dbReference type="SAM" id="MobiDB-lite"/>
    </source>
</evidence>
<evidence type="ECO:0000313" key="5">
    <source>
        <dbReference type="Proteomes" id="UP000189580"/>
    </source>
</evidence>
<dbReference type="RefSeq" id="XP_018735839.1">
    <property type="nucleotide sequence ID" value="XM_018878546.1"/>
</dbReference>
<feature type="compositionally biased region" description="Polar residues" evidence="1">
    <location>
        <begin position="337"/>
        <end position="346"/>
    </location>
</feature>
<dbReference type="SMART" id="SM01292">
    <property type="entry name" value="N1221"/>
    <property type="match status" value="1"/>
</dbReference>
<dbReference type="Pfam" id="PF07923">
    <property type="entry name" value="N1221"/>
    <property type="match status" value="1"/>
</dbReference>
<name>A0A167DW40_9ASCO</name>
<organism evidence="4 5">
    <name type="scientific">Sugiyamaella lignohabitans</name>
    <dbReference type="NCBI Taxonomy" id="796027"/>
    <lineage>
        <taxon>Eukaryota</taxon>
        <taxon>Fungi</taxon>
        <taxon>Dikarya</taxon>
        <taxon>Ascomycota</taxon>
        <taxon>Saccharomycotina</taxon>
        <taxon>Dipodascomycetes</taxon>
        <taxon>Dipodascales</taxon>
        <taxon>Trichomonascaceae</taxon>
        <taxon>Sugiyamaella</taxon>
    </lineage>
</organism>
<feature type="domain" description="Far11/STRP N-terminal" evidence="2">
    <location>
        <begin position="2"/>
        <end position="224"/>
    </location>
</feature>
<dbReference type="GeneID" id="30033474"/>
<dbReference type="GO" id="GO:0007010">
    <property type="term" value="P:cytoskeleton organization"/>
    <property type="evidence" value="ECO:0007669"/>
    <property type="project" value="TreeGrafter"/>
</dbReference>
<dbReference type="GO" id="GO:0005829">
    <property type="term" value="C:cytosol"/>
    <property type="evidence" value="ECO:0007669"/>
    <property type="project" value="TreeGrafter"/>
</dbReference>
<sequence>MEHEVGLSEAGRINLDCLVYIAQGAYGEVNDQKQHILQIKENCKLIWRSAGLPVIWKQITRLIDLKLPNSPAEDSVDETEVGIQVNDELILLLTIFYLIVETLRDEKDDTFVSDLDSLEPPVLSHLIDVVGRLRWVSNKQTLAAFPVTKINLIIWKCILVLFGGRSQMEEVKAYMRQKYGLPKEYDENIITASPLDYHAFRDDLISRYPSYVPPPSHLPKTLENTQSISHFIQVARPSHTQPSNTALPAPTIHIATPAPSPPMSPAMSPGQKLRKSVFMTNQSFPFLYPTDSEVPQSIVEAGELFASRIRTTPALVQLWEERDKFMRYERGWDGEENQSGSANSKADSARLAASPNKSQIASDTDERPKDNARIEVNSEHCQNILGRVDKVYRGTLLTVNSFLNVQLRLMLKSNVFLRGRVDDSSPDEIEQLRCKDVTMKSISAILDLLLLWYKVDHILKFEYLSVLLFDARYYLFVYKYLYSHNVLEKALFVSNLDCTFFNASRHVSDEWVEVNGITTTSKNQNNSTANGHEYGYDGLADQEVDHVSNTYLFTLINLVRVLRKIVKHKTQRVIIVAELPSETLKQALTVYQEDLWKTVLDLFKEQVPFNGKKWKFNNMDLISAIYLNCKAKLRDDWLSGIDVNAEIDDAYPQEVALRSLVKFFNDHSSTSGDQIDQQHPDFFAQELEALTISSN</sequence>
<dbReference type="PANTHER" id="PTHR13239">
    <property type="entry name" value="PROTEIN REQUIRED FOR HYPHAL ANASTOMOSIS HAM-2"/>
    <property type="match status" value="1"/>
</dbReference>
<protein>
    <submittedName>
        <fullName evidence="4">Far11p</fullName>
    </submittedName>
</protein>
<dbReference type="Proteomes" id="UP000189580">
    <property type="component" value="Chromosome a"/>
</dbReference>
<dbReference type="SMART" id="SM01293">
    <property type="entry name" value="DUF3402"/>
    <property type="match status" value="1"/>
</dbReference>
<feature type="region of interest" description="Disordered" evidence="1">
    <location>
        <begin position="333"/>
        <end position="371"/>
    </location>
</feature>
<evidence type="ECO:0000259" key="3">
    <source>
        <dbReference type="SMART" id="SM01293"/>
    </source>
</evidence>
<evidence type="ECO:0000259" key="2">
    <source>
        <dbReference type="SMART" id="SM01292"/>
    </source>
</evidence>